<dbReference type="EMBL" id="PSWU01000013">
    <property type="protein sequence ID" value="PPI14003.1"/>
    <property type="molecule type" value="Genomic_DNA"/>
</dbReference>
<feature type="compositionally biased region" description="Basic and acidic residues" evidence="1">
    <location>
        <begin position="300"/>
        <end position="322"/>
    </location>
</feature>
<feature type="domain" description="HTH araC/xylS-type" evidence="2">
    <location>
        <begin position="201"/>
        <end position="287"/>
    </location>
</feature>
<reference evidence="3 5" key="1">
    <citation type="submission" date="2015-04" db="EMBL/GenBank/DDBJ databases">
        <title>Draft genome sequence of Rathayibacter toxicus strain FH-142 (AKA 70134 or CS 32), a Western Australian isolate.</title>
        <authorList>
            <consortium name="Consortium for Microbial Forensics and Genomics (microFORGE)"/>
            <person name="Knight B.M."/>
            <person name="Roberts D.P."/>
            <person name="Lin D."/>
            <person name="Hari K."/>
            <person name="Fletcher J."/>
            <person name="Melcher U."/>
            <person name="Blagden T."/>
            <person name="Luster D.G."/>
            <person name="Sechler A.J."/>
            <person name="Schneider W.L."/>
            <person name="Winegar R.A."/>
        </authorList>
    </citation>
    <scope>NUCLEOTIDE SEQUENCE [LARGE SCALE GENOMIC DNA]</scope>
    <source>
        <strain evidence="3 5">FH142</strain>
    </source>
</reference>
<comment type="caution">
    <text evidence="3">The sequence shown here is derived from an EMBL/GenBank/DDBJ whole genome shotgun (WGS) entry which is preliminary data.</text>
</comment>
<accession>A0A0C5BIQ7</accession>
<dbReference type="AlphaFoldDB" id="A0A0C5BIQ7"/>
<proteinExistence type="predicted"/>
<dbReference type="PROSITE" id="PS01124">
    <property type="entry name" value="HTH_ARAC_FAMILY_2"/>
    <property type="match status" value="1"/>
</dbReference>
<dbReference type="PATRIC" id="fig|145458.7.peg.2303"/>
<dbReference type="InterPro" id="IPR018060">
    <property type="entry name" value="HTH_AraC"/>
</dbReference>
<evidence type="ECO:0000313" key="3">
    <source>
        <dbReference type="EMBL" id="KKM46767.1"/>
    </source>
</evidence>
<keyword evidence="5" id="KW-1185">Reference proteome</keyword>
<dbReference type="RefSeq" id="WP_027692025.1">
    <property type="nucleotide sequence ID" value="NZ_CP010848.1"/>
</dbReference>
<evidence type="ECO:0000256" key="1">
    <source>
        <dbReference type="SAM" id="MobiDB-lite"/>
    </source>
</evidence>
<feature type="region of interest" description="Disordered" evidence="1">
    <location>
        <begin position="287"/>
        <end position="337"/>
    </location>
</feature>
<evidence type="ECO:0000313" key="5">
    <source>
        <dbReference type="Proteomes" id="UP000052979"/>
    </source>
</evidence>
<sequence>MLRSVGEGDSVDRGVALVGRAAAEWLAQLGYEVPSGTGYFRAGGDSIRGRSFALSRLWHEAPLLLRGANKLRGGGAVSVVVEGEMVVSHGTTRFTVKKGEGFIASLNSAITLEARGAVGTIELRVDGSFSRRFGVADINALQLLGPELEAMTGLISLANPTLASRGGRRRVTWSFTRTALENMVAALVAEARDAPADSLVERALEEIRLWSDDPAFDVVTLATTLKVTPRWLQMVFAEHGLTPRQAIRIERTRKARQTMKAHLGITLDEVARRTGFPSARALRDALKGFPELSVPPSPGRRGDKRPVPTAEKKIDVAPHHPDNAVTEVAARDSLNRE</sequence>
<dbReference type="Proteomes" id="UP000052979">
    <property type="component" value="Unassembled WGS sequence"/>
</dbReference>
<dbReference type="EMBL" id="LBFI01000012">
    <property type="protein sequence ID" value="KKM46767.1"/>
    <property type="molecule type" value="Genomic_DNA"/>
</dbReference>
<dbReference type="KEGG" id="rtc:APU90_06905"/>
<dbReference type="OrthoDB" id="5125641at2"/>
<protein>
    <submittedName>
        <fullName evidence="4">AraC family transcriptional regulator</fullName>
    </submittedName>
</protein>
<organism evidence="3 5">
    <name type="scientific">Rathayibacter toxicus</name>
    <dbReference type="NCBI Taxonomy" id="145458"/>
    <lineage>
        <taxon>Bacteria</taxon>
        <taxon>Bacillati</taxon>
        <taxon>Actinomycetota</taxon>
        <taxon>Actinomycetes</taxon>
        <taxon>Micrococcales</taxon>
        <taxon>Microbacteriaceae</taxon>
        <taxon>Rathayibacter</taxon>
    </lineage>
</organism>
<reference evidence="4 6" key="2">
    <citation type="submission" date="2018-02" db="EMBL/GenBank/DDBJ databases">
        <title>Bacteriophage NCPPB3778 and a type I-E CRISPR drive the evolution of the US Biological Select Agent, Rathayibacter toxicus.</title>
        <authorList>
            <person name="Davis E.W.II."/>
            <person name="Tabima J.F."/>
            <person name="Weisberg A.J."/>
            <person name="Lopes L.D."/>
            <person name="Wiseman M.S."/>
            <person name="Wiseman M.S."/>
            <person name="Pupko T."/>
            <person name="Belcher M.S."/>
            <person name="Sechler A.J."/>
            <person name="Tancos M.A."/>
            <person name="Schroeder B.K."/>
            <person name="Murray T.D."/>
            <person name="Luster D.G."/>
            <person name="Schneider W.L."/>
            <person name="Rogers E."/>
            <person name="Andreote F.D."/>
            <person name="Grunwald N.J."/>
            <person name="Putnam M.L."/>
            <person name="Chang J.H."/>
        </authorList>
    </citation>
    <scope>NUCLEOTIDE SEQUENCE [LARGE SCALE GENOMIC DNA]</scope>
    <source>
        <strain evidence="4 6">FH99</strain>
    </source>
</reference>
<gene>
    <name evidence="4" type="ORF">C5C51_09965</name>
    <name evidence="3" type="ORF">VT73_01790</name>
</gene>
<evidence type="ECO:0000313" key="4">
    <source>
        <dbReference type="EMBL" id="PPI14003.1"/>
    </source>
</evidence>
<dbReference type="GO" id="GO:0043565">
    <property type="term" value="F:sequence-specific DNA binding"/>
    <property type="evidence" value="ECO:0007669"/>
    <property type="project" value="InterPro"/>
</dbReference>
<dbReference type="Proteomes" id="UP000237966">
    <property type="component" value="Unassembled WGS sequence"/>
</dbReference>
<evidence type="ECO:0000259" key="2">
    <source>
        <dbReference type="PROSITE" id="PS01124"/>
    </source>
</evidence>
<dbReference type="KEGG" id="rtx:TI83_10155"/>
<dbReference type="GO" id="GO:0003700">
    <property type="term" value="F:DNA-binding transcription factor activity"/>
    <property type="evidence" value="ECO:0007669"/>
    <property type="project" value="InterPro"/>
</dbReference>
<evidence type="ECO:0000313" key="6">
    <source>
        <dbReference type="Proteomes" id="UP000237966"/>
    </source>
</evidence>
<name>A0A0C5BIQ7_9MICO</name>
<dbReference type="Gene3D" id="1.10.10.60">
    <property type="entry name" value="Homeodomain-like"/>
    <property type="match status" value="1"/>
</dbReference>